<accession>A0A5C1ASP1</accession>
<dbReference type="EMBL" id="CP042425">
    <property type="protein sequence ID" value="QEL21056.1"/>
    <property type="molecule type" value="Genomic_DNA"/>
</dbReference>
<dbReference type="InterPro" id="IPR045584">
    <property type="entry name" value="Pilin-like"/>
</dbReference>
<evidence type="ECO:0000259" key="2">
    <source>
        <dbReference type="Pfam" id="PF07596"/>
    </source>
</evidence>
<protein>
    <submittedName>
        <fullName evidence="3">Prepilin-type cleavage/methylation domain-containing protein</fullName>
    </submittedName>
</protein>
<dbReference type="OrthoDB" id="211465at2"/>
<dbReference type="Pfam" id="PF07596">
    <property type="entry name" value="SBP_bac_10"/>
    <property type="match status" value="1"/>
</dbReference>
<dbReference type="Pfam" id="PF07963">
    <property type="entry name" value="N_methyl"/>
    <property type="match status" value="1"/>
</dbReference>
<dbReference type="PANTHER" id="PTHR30093:SF2">
    <property type="entry name" value="TYPE II SECRETION SYSTEM PROTEIN H"/>
    <property type="match status" value="1"/>
</dbReference>
<keyword evidence="4" id="KW-1185">Reference proteome</keyword>
<feature type="domain" description="DUF1559" evidence="2">
    <location>
        <begin position="33"/>
        <end position="355"/>
    </location>
</feature>
<dbReference type="Proteomes" id="UP000324974">
    <property type="component" value="Chromosome"/>
</dbReference>
<dbReference type="InterPro" id="IPR027558">
    <property type="entry name" value="Pre_pil_HX9DG_C"/>
</dbReference>
<proteinExistence type="predicted"/>
<dbReference type="NCBIfam" id="TIGR04294">
    <property type="entry name" value="pre_pil_HX9DG"/>
    <property type="match status" value="1"/>
</dbReference>
<name>A0A5C1ASP1_9BACT</name>
<evidence type="ECO:0000256" key="1">
    <source>
        <dbReference type="SAM" id="Phobius"/>
    </source>
</evidence>
<dbReference type="InterPro" id="IPR011453">
    <property type="entry name" value="DUF1559"/>
</dbReference>
<dbReference type="InterPro" id="IPR012902">
    <property type="entry name" value="N_methyl_site"/>
</dbReference>
<dbReference type="KEGG" id="lrs:PX52LOC_08185"/>
<dbReference type="Gene3D" id="3.30.700.10">
    <property type="entry name" value="Glycoprotein, Type 4 Pilin"/>
    <property type="match status" value="1"/>
</dbReference>
<keyword evidence="1" id="KW-1133">Transmembrane helix</keyword>
<feature type="transmembrane region" description="Helical" evidence="1">
    <location>
        <begin position="12"/>
        <end position="32"/>
    </location>
</feature>
<keyword evidence="1" id="KW-0472">Membrane</keyword>
<organism evidence="3 4">
    <name type="scientific">Limnoglobus roseus</name>
    <dbReference type="NCBI Taxonomy" id="2598579"/>
    <lineage>
        <taxon>Bacteria</taxon>
        <taxon>Pseudomonadati</taxon>
        <taxon>Planctomycetota</taxon>
        <taxon>Planctomycetia</taxon>
        <taxon>Gemmatales</taxon>
        <taxon>Gemmataceae</taxon>
        <taxon>Limnoglobus</taxon>
    </lineage>
</organism>
<dbReference type="AlphaFoldDB" id="A0A5C1ASP1"/>
<evidence type="ECO:0000313" key="3">
    <source>
        <dbReference type="EMBL" id="QEL21056.1"/>
    </source>
</evidence>
<evidence type="ECO:0000313" key="4">
    <source>
        <dbReference type="Proteomes" id="UP000324974"/>
    </source>
</evidence>
<reference evidence="4" key="1">
    <citation type="submission" date="2019-08" db="EMBL/GenBank/DDBJ databases">
        <title>Limnoglobus roseus gen. nov., sp. nov., a novel freshwater planctomycete with a giant genome from the family Gemmataceae.</title>
        <authorList>
            <person name="Kulichevskaya I.S."/>
            <person name="Naumoff D.G."/>
            <person name="Miroshnikov K."/>
            <person name="Ivanova A."/>
            <person name="Philippov D.A."/>
            <person name="Hakobyan A."/>
            <person name="Rijpstra I.C."/>
            <person name="Sinninghe Damste J.S."/>
            <person name="Liesack W."/>
            <person name="Dedysh S.N."/>
        </authorList>
    </citation>
    <scope>NUCLEOTIDE SEQUENCE [LARGE SCALE GENOMIC DNA]</scope>
    <source>
        <strain evidence="4">PX52</strain>
    </source>
</reference>
<dbReference type="NCBIfam" id="TIGR02532">
    <property type="entry name" value="IV_pilin_GFxxxE"/>
    <property type="match status" value="1"/>
</dbReference>
<sequence length="372" mass="39371">MRRSSRPGFTLIELLVVIAIIAVLIGLLLPAVQKVREAAARMKCSNNLKQIGLAVHNYHNTTEKLPVFSYAPNGHDEGGAFTGSLPPEAPSKHHSGFLYLLPYLEQDNIAKQYNPTKSATDKTTPLVAGGPTNFDLTKNPIPTYLCPSMPMPDAMGYGAYCSYAASRGNFQYATDASGAVVSTPKLRWTADDGMMASAFQPPPVGSATTVGGSLMTINLMSVTDGLSNTFLVGEKHYRVQGSTWVSGTSNLDGTDLTGKPYTGNSNYAFPHPGADTCEGVTMTRMNTRTMVGKSTTVNAKAGTVSATAGTTGTNDATAWFRNTALAAFSSSHTGGCNFLLGDGSVRFVRETIDMQTYKALGSRNGGDLAGDY</sequence>
<gene>
    <name evidence="3" type="ORF">PX52LOC_08185</name>
</gene>
<dbReference type="SUPFAM" id="SSF54523">
    <property type="entry name" value="Pili subunits"/>
    <property type="match status" value="1"/>
</dbReference>
<dbReference type="RefSeq" id="WP_149115750.1">
    <property type="nucleotide sequence ID" value="NZ_CP042425.1"/>
</dbReference>
<dbReference type="PANTHER" id="PTHR30093">
    <property type="entry name" value="GENERAL SECRETION PATHWAY PROTEIN G"/>
    <property type="match status" value="1"/>
</dbReference>
<keyword evidence="1" id="KW-0812">Transmembrane</keyword>